<comment type="caution">
    <text evidence="2">The sequence shown here is derived from an EMBL/GenBank/DDBJ whole genome shotgun (WGS) entry which is preliminary data.</text>
</comment>
<evidence type="ECO:0000313" key="2">
    <source>
        <dbReference type="EMBL" id="GAA0922440.1"/>
    </source>
</evidence>
<feature type="domain" description="AMP-dependent synthetase/ligase" evidence="1">
    <location>
        <begin position="18"/>
        <end position="133"/>
    </location>
</feature>
<gene>
    <name evidence="2" type="ORF">GCM10009560_21840</name>
</gene>
<name>A0ABP3ZLK0_9ACTN</name>
<reference evidence="3" key="1">
    <citation type="journal article" date="2019" name="Int. J. Syst. Evol. Microbiol.">
        <title>The Global Catalogue of Microorganisms (GCM) 10K type strain sequencing project: providing services to taxonomists for standard genome sequencing and annotation.</title>
        <authorList>
            <consortium name="The Broad Institute Genomics Platform"/>
            <consortium name="The Broad Institute Genome Sequencing Center for Infectious Disease"/>
            <person name="Wu L."/>
            <person name="Ma J."/>
        </authorList>
    </citation>
    <scope>NUCLEOTIDE SEQUENCE [LARGE SCALE GENOMIC DNA]</scope>
    <source>
        <strain evidence="3">JCM 11136</strain>
    </source>
</reference>
<dbReference type="EMBL" id="BAAAHQ010000008">
    <property type="protein sequence ID" value="GAA0922440.1"/>
    <property type="molecule type" value="Genomic_DNA"/>
</dbReference>
<evidence type="ECO:0000259" key="1">
    <source>
        <dbReference type="Pfam" id="PF00501"/>
    </source>
</evidence>
<dbReference type="InterPro" id="IPR042099">
    <property type="entry name" value="ANL_N_sf"/>
</dbReference>
<dbReference type="PANTHER" id="PTHR45527:SF1">
    <property type="entry name" value="FATTY ACID SYNTHASE"/>
    <property type="match status" value="1"/>
</dbReference>
<evidence type="ECO:0000313" key="3">
    <source>
        <dbReference type="Proteomes" id="UP001501578"/>
    </source>
</evidence>
<proteinExistence type="predicted"/>
<dbReference type="PANTHER" id="PTHR45527">
    <property type="entry name" value="NONRIBOSOMAL PEPTIDE SYNTHETASE"/>
    <property type="match status" value="1"/>
</dbReference>
<keyword evidence="3" id="KW-1185">Reference proteome</keyword>
<dbReference type="Pfam" id="PF00501">
    <property type="entry name" value="AMP-binding"/>
    <property type="match status" value="1"/>
</dbReference>
<sequence length="255" mass="26669">MKPILSSTRVVTGEVLGRARERGDRPALVDLHGGLVFGYRKLVTEVTGAASGLVCRGMRRDHVVGVHVRTTGAQTLAVHTVLAAGGLVVPLDPDLPAHELAGVLTRLDVRTLITTPDLARYALPAVESSRVRQVIAFGRMAAAVDFAELRTTAPTRLPGPDAAAPGALLLADGRVVTHAALLDRMAELGGRIRLGTDDVVLSTWRPDGGHDLIALVGAAVLSGSLLVAASVDVPGTMHDFGVTVITRPGGHLERR</sequence>
<organism evidence="2 3">
    <name type="scientific">Nonomuraea longicatena</name>
    <dbReference type="NCBI Taxonomy" id="83682"/>
    <lineage>
        <taxon>Bacteria</taxon>
        <taxon>Bacillati</taxon>
        <taxon>Actinomycetota</taxon>
        <taxon>Actinomycetes</taxon>
        <taxon>Streptosporangiales</taxon>
        <taxon>Streptosporangiaceae</taxon>
        <taxon>Nonomuraea</taxon>
    </lineage>
</organism>
<dbReference type="Gene3D" id="3.40.50.12780">
    <property type="entry name" value="N-terminal domain of ligase-like"/>
    <property type="match status" value="1"/>
</dbReference>
<accession>A0ABP3ZLK0</accession>
<protein>
    <recommendedName>
        <fullName evidence="1">AMP-dependent synthetase/ligase domain-containing protein</fullName>
    </recommendedName>
</protein>
<dbReference type="InterPro" id="IPR000873">
    <property type="entry name" value="AMP-dep_synth/lig_dom"/>
</dbReference>
<dbReference type="RefSeq" id="WP_343949632.1">
    <property type="nucleotide sequence ID" value="NZ_BAAAHQ010000008.1"/>
</dbReference>
<dbReference type="SUPFAM" id="SSF56801">
    <property type="entry name" value="Acetyl-CoA synthetase-like"/>
    <property type="match status" value="1"/>
</dbReference>
<dbReference type="Proteomes" id="UP001501578">
    <property type="component" value="Unassembled WGS sequence"/>
</dbReference>